<evidence type="ECO:0000313" key="2">
    <source>
        <dbReference type="Proteomes" id="UP000193922"/>
    </source>
</evidence>
<keyword evidence="2" id="KW-1185">Reference proteome</keyword>
<gene>
    <name evidence="1" type="ORF">DL89DRAFT_267242</name>
</gene>
<comment type="caution">
    <text evidence="1">The sequence shown here is derived from an EMBL/GenBank/DDBJ whole genome shotgun (WGS) entry which is preliminary data.</text>
</comment>
<dbReference type="GeneID" id="63804064"/>
<dbReference type="RefSeq" id="XP_040743645.1">
    <property type="nucleotide sequence ID" value="XM_040887416.1"/>
</dbReference>
<sequence length="76" mass="8370">MYSRAWGARLRQEAICGPLMLMHPCCRAPRLSFHVLHALAAIPQPIKLLRSLAGIVGQRSSSAVENSRSLCYSPSH</sequence>
<accession>A0A1Y1W903</accession>
<protein>
    <submittedName>
        <fullName evidence="1">Uncharacterized protein</fullName>
    </submittedName>
</protein>
<reference evidence="1 2" key="1">
    <citation type="submission" date="2016-07" db="EMBL/GenBank/DDBJ databases">
        <title>Pervasive Adenine N6-methylation of Active Genes in Fungi.</title>
        <authorList>
            <consortium name="DOE Joint Genome Institute"/>
            <person name="Mondo S.J."/>
            <person name="Dannebaum R.O."/>
            <person name="Kuo R.C."/>
            <person name="Labutti K."/>
            <person name="Haridas S."/>
            <person name="Kuo A."/>
            <person name="Salamov A."/>
            <person name="Ahrendt S.R."/>
            <person name="Lipzen A."/>
            <person name="Sullivan W."/>
            <person name="Andreopoulos W.B."/>
            <person name="Clum A."/>
            <person name="Lindquist E."/>
            <person name="Daum C."/>
            <person name="Ramamoorthy G.K."/>
            <person name="Gryganskyi A."/>
            <person name="Culley D."/>
            <person name="Magnuson J.K."/>
            <person name="James T.Y."/>
            <person name="O'Malley M.A."/>
            <person name="Stajich J.E."/>
            <person name="Spatafora J.W."/>
            <person name="Visel A."/>
            <person name="Grigoriev I.V."/>
        </authorList>
    </citation>
    <scope>NUCLEOTIDE SEQUENCE [LARGE SCALE GENOMIC DNA]</scope>
    <source>
        <strain evidence="1 2">ATCC 12442</strain>
    </source>
</reference>
<organism evidence="1 2">
    <name type="scientific">Linderina pennispora</name>
    <dbReference type="NCBI Taxonomy" id="61395"/>
    <lineage>
        <taxon>Eukaryota</taxon>
        <taxon>Fungi</taxon>
        <taxon>Fungi incertae sedis</taxon>
        <taxon>Zoopagomycota</taxon>
        <taxon>Kickxellomycotina</taxon>
        <taxon>Kickxellomycetes</taxon>
        <taxon>Kickxellales</taxon>
        <taxon>Kickxellaceae</taxon>
        <taxon>Linderina</taxon>
    </lineage>
</organism>
<proteinExistence type="predicted"/>
<dbReference type="Proteomes" id="UP000193922">
    <property type="component" value="Unassembled WGS sequence"/>
</dbReference>
<dbReference type="EMBL" id="MCFD01000006">
    <property type="protein sequence ID" value="ORX70007.1"/>
    <property type="molecule type" value="Genomic_DNA"/>
</dbReference>
<name>A0A1Y1W903_9FUNG</name>
<dbReference type="AlphaFoldDB" id="A0A1Y1W903"/>
<evidence type="ECO:0000313" key="1">
    <source>
        <dbReference type="EMBL" id="ORX70007.1"/>
    </source>
</evidence>